<evidence type="ECO:0000313" key="3">
    <source>
        <dbReference type="Proteomes" id="UP000541109"/>
    </source>
</evidence>
<protein>
    <recommendedName>
        <fullName evidence="1">4Fe-4S ferredoxin-type domain-containing protein</fullName>
    </recommendedName>
</protein>
<evidence type="ECO:0000259" key="1">
    <source>
        <dbReference type="PROSITE" id="PS51379"/>
    </source>
</evidence>
<reference evidence="2 3" key="1">
    <citation type="submission" date="2020-07" db="EMBL/GenBank/DDBJ databases">
        <title>Stappia sp., F7233, whole genome shotgun sequencing project.</title>
        <authorList>
            <person name="Jiang S."/>
            <person name="Liu Z.W."/>
            <person name="Du Z.J."/>
        </authorList>
    </citation>
    <scope>NUCLEOTIDE SEQUENCE [LARGE SCALE GENOMIC DNA]</scope>
    <source>
        <strain evidence="2 3">F7233</strain>
    </source>
</reference>
<accession>A0A839AG21</accession>
<dbReference type="EMBL" id="JACFXV010000063">
    <property type="protein sequence ID" value="MBA5778663.1"/>
    <property type="molecule type" value="Genomic_DNA"/>
</dbReference>
<comment type="caution">
    <text evidence="2">The sequence shown here is derived from an EMBL/GenBank/DDBJ whole genome shotgun (WGS) entry which is preliminary data.</text>
</comment>
<dbReference type="RefSeq" id="WP_182167151.1">
    <property type="nucleotide sequence ID" value="NZ_JACFXV010000063.1"/>
</dbReference>
<gene>
    <name evidence="2" type="ORF">H2509_16150</name>
</gene>
<dbReference type="PROSITE" id="PS51379">
    <property type="entry name" value="4FE4S_FER_2"/>
    <property type="match status" value="1"/>
</dbReference>
<dbReference type="AlphaFoldDB" id="A0A839AG21"/>
<feature type="domain" description="4Fe-4S ferredoxin-type" evidence="1">
    <location>
        <begin position="144"/>
        <end position="177"/>
    </location>
</feature>
<keyword evidence="3" id="KW-1185">Reference proteome</keyword>
<proteinExistence type="predicted"/>
<dbReference type="SUPFAM" id="SSF54862">
    <property type="entry name" value="4Fe-4S ferredoxins"/>
    <property type="match status" value="1"/>
</dbReference>
<sequence>MDLARATRLSKALARARFIALGGFHPEPEDRVPPCGSTLRPTRTLLLIGSAGSALFDAFSASPEASDGKPDPLDRYTARLLRDIADEFGFTPVFPFDGPPWHPFQAWAMRAGSFSPSPVGVLCHATFGPWAAFRAAFLSPERFGTFEANGAPGPCPSCEGKPCIAACPADALSLEAGYDVPRCREHLKANRDATCHTGCLARRACPIGREFAQTERHAGFHMKAFCG</sequence>
<dbReference type="Proteomes" id="UP000541109">
    <property type="component" value="Unassembled WGS sequence"/>
</dbReference>
<name>A0A839AG21_9HYPH</name>
<evidence type="ECO:0000313" key="2">
    <source>
        <dbReference type="EMBL" id="MBA5778663.1"/>
    </source>
</evidence>
<dbReference type="InterPro" id="IPR017896">
    <property type="entry name" value="4Fe4S_Fe-S-bd"/>
</dbReference>
<organism evidence="2 3">
    <name type="scientific">Stappia albiluteola</name>
    <dbReference type="NCBI Taxonomy" id="2758565"/>
    <lineage>
        <taxon>Bacteria</taxon>
        <taxon>Pseudomonadati</taxon>
        <taxon>Pseudomonadota</taxon>
        <taxon>Alphaproteobacteria</taxon>
        <taxon>Hyphomicrobiales</taxon>
        <taxon>Stappiaceae</taxon>
        <taxon>Stappia</taxon>
    </lineage>
</organism>